<dbReference type="EMBL" id="KZ503270">
    <property type="protein sequence ID" value="PKU66428.1"/>
    <property type="molecule type" value="Genomic_DNA"/>
</dbReference>
<dbReference type="Pfam" id="PF25019">
    <property type="entry name" value="LRR_R13L1-DRL21"/>
    <property type="match status" value="1"/>
</dbReference>
<gene>
    <name evidence="2" type="ORF">MA16_Dca009671</name>
</gene>
<proteinExistence type="predicted"/>
<reference evidence="2 3" key="1">
    <citation type="journal article" date="2016" name="Sci. Rep.">
        <title>The Dendrobium catenatum Lindl. genome sequence provides insights into polysaccharide synthase, floral development and adaptive evolution.</title>
        <authorList>
            <person name="Zhang G.Q."/>
            <person name="Xu Q."/>
            <person name="Bian C."/>
            <person name="Tsai W.C."/>
            <person name="Yeh C.M."/>
            <person name="Liu K.W."/>
            <person name="Yoshida K."/>
            <person name="Zhang L.S."/>
            <person name="Chang S.B."/>
            <person name="Chen F."/>
            <person name="Shi Y."/>
            <person name="Su Y.Y."/>
            <person name="Zhang Y.Q."/>
            <person name="Chen L.J."/>
            <person name="Yin Y."/>
            <person name="Lin M."/>
            <person name="Huang H."/>
            <person name="Deng H."/>
            <person name="Wang Z.W."/>
            <person name="Zhu S.L."/>
            <person name="Zhao X."/>
            <person name="Deng C."/>
            <person name="Niu S.C."/>
            <person name="Huang J."/>
            <person name="Wang M."/>
            <person name="Liu G.H."/>
            <person name="Yang H.J."/>
            <person name="Xiao X.J."/>
            <person name="Hsiao Y.Y."/>
            <person name="Wu W.L."/>
            <person name="Chen Y.Y."/>
            <person name="Mitsuda N."/>
            <person name="Ohme-Takagi M."/>
            <person name="Luo Y.B."/>
            <person name="Van de Peer Y."/>
            <person name="Liu Z.J."/>
        </authorList>
    </citation>
    <scope>NUCLEOTIDE SEQUENCE [LARGE SCALE GENOMIC DNA]</scope>
    <source>
        <tissue evidence="2">The whole plant</tissue>
    </source>
</reference>
<accession>A0A2I0VSP8</accession>
<evidence type="ECO:0000259" key="1">
    <source>
        <dbReference type="Pfam" id="PF25019"/>
    </source>
</evidence>
<organism evidence="2 3">
    <name type="scientific">Dendrobium catenatum</name>
    <dbReference type="NCBI Taxonomy" id="906689"/>
    <lineage>
        <taxon>Eukaryota</taxon>
        <taxon>Viridiplantae</taxon>
        <taxon>Streptophyta</taxon>
        <taxon>Embryophyta</taxon>
        <taxon>Tracheophyta</taxon>
        <taxon>Spermatophyta</taxon>
        <taxon>Magnoliopsida</taxon>
        <taxon>Liliopsida</taxon>
        <taxon>Asparagales</taxon>
        <taxon>Orchidaceae</taxon>
        <taxon>Epidendroideae</taxon>
        <taxon>Malaxideae</taxon>
        <taxon>Dendrobiinae</taxon>
        <taxon>Dendrobium</taxon>
    </lineage>
</organism>
<dbReference type="InterPro" id="IPR056789">
    <property type="entry name" value="LRR_R13L1-DRL21"/>
</dbReference>
<dbReference type="AlphaFoldDB" id="A0A2I0VSP8"/>
<keyword evidence="3" id="KW-1185">Reference proteome</keyword>
<sequence>MSIERYMDARSAIWMNNVNPIFNLEKIELTCFLKCKTLPPFLQLPFLKDLKLSSMPKVKWLESKFNGNDKYHAFPLLEILHISYLKSIKGIV</sequence>
<feature type="domain" description="R13L1/DRL21-like LRR repeat region" evidence="1">
    <location>
        <begin position="2"/>
        <end position="55"/>
    </location>
</feature>
<evidence type="ECO:0000313" key="3">
    <source>
        <dbReference type="Proteomes" id="UP000233837"/>
    </source>
</evidence>
<evidence type="ECO:0000313" key="2">
    <source>
        <dbReference type="EMBL" id="PKU66428.1"/>
    </source>
</evidence>
<reference evidence="2 3" key="2">
    <citation type="journal article" date="2017" name="Nature">
        <title>The Apostasia genome and the evolution of orchids.</title>
        <authorList>
            <person name="Zhang G.Q."/>
            <person name="Liu K.W."/>
            <person name="Li Z."/>
            <person name="Lohaus R."/>
            <person name="Hsiao Y.Y."/>
            <person name="Niu S.C."/>
            <person name="Wang J.Y."/>
            <person name="Lin Y.C."/>
            <person name="Xu Q."/>
            <person name="Chen L.J."/>
            <person name="Yoshida K."/>
            <person name="Fujiwara S."/>
            <person name="Wang Z.W."/>
            <person name="Zhang Y.Q."/>
            <person name="Mitsuda N."/>
            <person name="Wang M."/>
            <person name="Liu G.H."/>
            <person name="Pecoraro L."/>
            <person name="Huang H.X."/>
            <person name="Xiao X.J."/>
            <person name="Lin M."/>
            <person name="Wu X.Y."/>
            <person name="Wu W.L."/>
            <person name="Chen Y.Y."/>
            <person name="Chang S.B."/>
            <person name="Sakamoto S."/>
            <person name="Ohme-Takagi M."/>
            <person name="Yagi M."/>
            <person name="Zeng S.J."/>
            <person name="Shen C.Y."/>
            <person name="Yeh C.M."/>
            <person name="Luo Y.B."/>
            <person name="Tsai W.C."/>
            <person name="Van de Peer Y."/>
            <person name="Liu Z.J."/>
        </authorList>
    </citation>
    <scope>NUCLEOTIDE SEQUENCE [LARGE SCALE GENOMIC DNA]</scope>
    <source>
        <tissue evidence="2">The whole plant</tissue>
    </source>
</reference>
<protein>
    <recommendedName>
        <fullName evidence="1">R13L1/DRL21-like LRR repeat region domain-containing protein</fullName>
    </recommendedName>
</protein>
<name>A0A2I0VSP8_9ASPA</name>
<dbReference type="Proteomes" id="UP000233837">
    <property type="component" value="Unassembled WGS sequence"/>
</dbReference>